<reference evidence="2" key="1">
    <citation type="submission" date="2014-08" db="EMBL/GenBank/DDBJ databases">
        <title>CTX-M-encoding plasmid pCA28 from community associated ESBL-producing E.coli.</title>
        <authorList>
            <person name="Li J."/>
            <person name="Doi Y."/>
        </authorList>
    </citation>
    <scope>NUCLEOTIDE SEQUENCE</scope>
    <source>
        <strain evidence="2">CA28</strain>
        <plasmid evidence="2">pCA28</plasmid>
    </source>
</reference>
<dbReference type="PANTHER" id="PTHR43265">
    <property type="entry name" value="ESTERASE ESTD"/>
    <property type="match status" value="1"/>
</dbReference>
<reference evidence="4" key="5">
    <citation type="submission" date="2016-06" db="EMBL/GenBank/DDBJ databases">
        <title>Distribution and role of the arginine deiminase operon among extended- spectrum beta-lactamases encoding strains of Escherichia coli.</title>
        <authorList>
            <person name="Billard-Pomares T."/>
            <person name="Castellanos M."/>
            <person name="Magdoud F."/>
            <person name="Bleibtreu A."/>
            <person name="Fouteaud S."/>
            <person name="Barbe V."/>
            <person name="Roche D."/>
            <person name="Cruveiller S."/>
            <person name="Medigue C."/>
            <person name="Pognard D."/>
            <person name="Dion S."/>
            <person name="Rigal O."/>
            <person name="Picard B."/>
            <person name="Clermont O."/>
            <person name="Denamur E."/>
            <person name="and Branger C."/>
        </authorList>
    </citation>
    <scope>NUCLEOTIDE SEQUENCE [LARGE SCALE GENOMIC DNA]</scope>
    <source>
        <plasmid evidence="4">RCS105_pI</plasmid>
    </source>
</reference>
<dbReference type="Proteomes" id="UP001285616">
    <property type="component" value="Unassembled WGS sequence"/>
</dbReference>
<evidence type="ECO:0000313" key="3">
    <source>
        <dbReference type="EMBL" id="ANZ22165.1"/>
    </source>
</evidence>
<dbReference type="PATRIC" id="fig|562.10496.peg.67"/>
<dbReference type="EMBL" id="ABONVU020000040">
    <property type="protein sequence ID" value="EMJ5256941.1"/>
    <property type="molecule type" value="Genomic_DNA"/>
</dbReference>
<dbReference type="InterPro" id="IPR022742">
    <property type="entry name" value="Hydrolase_4"/>
</dbReference>
<evidence type="ECO:0000313" key="10">
    <source>
        <dbReference type="Proteomes" id="UP000436482"/>
    </source>
</evidence>
<dbReference type="EMBL" id="RYCF01000133">
    <property type="protein sequence ID" value="MQK26986.1"/>
    <property type="molecule type" value="Genomic_DNA"/>
</dbReference>
<dbReference type="EMBL" id="WTRC01000030">
    <property type="protein sequence ID" value="MWT20207.1"/>
    <property type="molecule type" value="Genomic_DNA"/>
</dbReference>
<reference evidence="5" key="8">
    <citation type="submission" date="2024-02" db="EMBL/GenBank/DDBJ databases">
        <authorList>
            <consortium name="Clinical and Environmental Microbiology Branch: Whole genome sequencing antimicrobial resistance pathogens in the healthcare setting"/>
        </authorList>
    </citation>
    <scope>NUCLEOTIDE SEQUENCE</scope>
    <source>
        <strain evidence="5">1924188</strain>
    </source>
</reference>
<dbReference type="Pfam" id="PF12146">
    <property type="entry name" value="Hydrolase_4"/>
    <property type="match status" value="1"/>
</dbReference>
<dbReference type="InterPro" id="IPR029058">
    <property type="entry name" value="AB_hydrolase_fold"/>
</dbReference>
<evidence type="ECO:0000313" key="6">
    <source>
        <dbReference type="EMBL" id="MQK26986.1"/>
    </source>
</evidence>
<dbReference type="PANTHER" id="PTHR43265:SF1">
    <property type="entry name" value="ESTERASE ESTD"/>
    <property type="match status" value="1"/>
</dbReference>
<evidence type="ECO:0000313" key="8">
    <source>
        <dbReference type="EMBL" id="MWT20207.1"/>
    </source>
</evidence>
<geneLocation type="plasmid" evidence="4">
    <name>RCS105_pI</name>
</geneLocation>
<dbReference type="EMBL" id="CP012197">
    <property type="protein sequence ID" value="ANZ22165.1"/>
    <property type="molecule type" value="Genomic_DNA"/>
</dbReference>
<protein>
    <submittedName>
        <fullName evidence="7">Alpha/beta fold hydrolase</fullName>
    </submittedName>
    <submittedName>
        <fullName evidence="4">Alpha/beta hydrolase</fullName>
    </submittedName>
    <submittedName>
        <fullName evidence="3">Osmotically inducible protein OsmC</fullName>
    </submittedName>
</protein>
<evidence type="ECO:0000313" key="9">
    <source>
        <dbReference type="Proteomes" id="UP000359125"/>
    </source>
</evidence>
<reference evidence="6 9" key="6">
    <citation type="journal article" date="2019" name="Environ. Health Perspect.">
        <title>Inter-host Transmission of Carbapenemase-Producing Escherichia coli among Humans and Backyard Animals.</title>
        <authorList>
            <person name="Li J."/>
            <person name="Bi Z."/>
            <person name="Ma S."/>
            <person name="Chen B."/>
            <person name="Cai C."/>
            <person name="He J."/>
            <person name="Schwarz S."/>
            <person name="Sun C."/>
            <person name="Zhou Y."/>
            <person name="Yin J."/>
            <person name="Hulth A."/>
            <person name="Wang Y."/>
            <person name="Shen Z."/>
            <person name="Wang S."/>
            <person name="Wu C."/>
            <person name="Nilsson L.E."/>
            <person name="Walsh T.R."/>
            <person name="Borjesson S."/>
            <person name="Shen J."/>
            <person name="Sun Q."/>
            <person name="Wang Y."/>
        </authorList>
    </citation>
    <scope>NUCLEOTIDE SEQUENCE [LARGE SCALE GENOMIC DNA]</scope>
    <source>
        <strain evidence="6 9">A016f</strain>
    </source>
</reference>
<keyword evidence="2" id="KW-0614">Plasmid</keyword>
<feature type="domain" description="Serine aminopeptidase S33" evidence="1">
    <location>
        <begin position="43"/>
        <end position="130"/>
    </location>
</feature>
<geneLocation type="plasmid" evidence="2">
    <name>pCA28</name>
</geneLocation>
<evidence type="ECO:0000313" key="2">
    <source>
        <dbReference type="EMBL" id="AKD26717.1"/>
    </source>
</evidence>
<accession>A0A0E3ZMH1</accession>
<dbReference type="InterPro" id="IPR053145">
    <property type="entry name" value="AB_hydrolase_Est10"/>
</dbReference>
<dbReference type="EMBL" id="CP009232">
    <property type="protein sequence ID" value="AKD26717.1"/>
    <property type="molecule type" value="Genomic_DNA"/>
</dbReference>
<dbReference type="EMBL" id="LO017737">
    <property type="protein sequence ID" value="CRH08586.1"/>
    <property type="molecule type" value="Genomic_DNA"/>
</dbReference>
<proteinExistence type="predicted"/>
<dbReference type="Gene3D" id="3.40.50.1820">
    <property type="entry name" value="alpha/beta hydrolase"/>
    <property type="match status" value="1"/>
</dbReference>
<dbReference type="Proteomes" id="UP000462410">
    <property type="component" value="Unassembled WGS sequence"/>
</dbReference>
<dbReference type="AlphaFoldDB" id="A0A0E3ZMH1"/>
<gene>
    <name evidence="3" type="ORF">AKG29_01030</name>
    <name evidence="6" type="ORF">EIZ93_22460</name>
    <name evidence="8" type="ORF">GP965_04570</name>
    <name evidence="7" type="ORF">GP979_04225</name>
    <name evidence="5" type="ORF">R8O40_005309</name>
    <name evidence="4" type="ORF">RCS105_pI0086</name>
</gene>
<reference evidence="2" key="2">
    <citation type="journal article" date="2015" name="Antimicrob. Agents Chemother.">
        <title>Complete nucleotide sequences of bla(CTX-M)-harboring IncF plasmids from community-associated Escherichia coli strains in the United States.</title>
        <authorList>
            <person name="Li J.J."/>
            <person name="Spychala C.N."/>
            <person name="Hu F."/>
            <person name="Sheng J.F."/>
            <person name="Doi Y."/>
        </authorList>
    </citation>
    <scope>NUCLEOTIDE SEQUENCE</scope>
    <source>
        <strain evidence="2">CA28</strain>
        <plasmid evidence="2">pCA28</plasmid>
    </source>
</reference>
<reference evidence="3" key="4">
    <citation type="submission" date="2015-07" db="EMBL/GenBank/DDBJ databases">
        <title>Genomic insight into acquired antimicrobial resistance determinants in a multidrug resistant Escherichia coli isolate from healthy chicken in China.</title>
        <authorList>
            <person name="Lei C.W."/>
            <person name="Zhang A.Y."/>
            <person name="Wang H.N."/>
        </authorList>
    </citation>
    <scope>NUCLEOTIDE SEQUENCE [LARGE SCALE GENOMIC DNA]</scope>
    <source>
        <strain evidence="3">ECwhn14</strain>
        <plasmid evidence="3">pECwhn14</plasmid>
    </source>
</reference>
<geneLocation type="plasmid" evidence="3">
    <name>pECwhn14</name>
</geneLocation>
<sequence>MKKLKFTFKNAAGEELAGLLELPENPKAFALLAHCFTCGKDLKGAARIARKLTEKAIAVLRFDFTGLGNSEGDFSNTNFSSNISDLLCAVDYLRRQYEAPSLLIGHSLGGSAILSIAGEVPEAKAIVTIGSPGELTHVKRLFKDDVENINQHGAYPVELAGRVFTLKKQMLDNIQEHKIAHKVFAMNKPLLIFHATEDDTVLIEQAEKIFKAAKHPKSFISLGKADHLLTHAQDAEYVADIIISWSECYL</sequence>
<reference evidence="4" key="3">
    <citation type="submission" date="2015-04" db="EMBL/GenBank/DDBJ databases">
        <authorList>
            <person name="Genoscope - CEA"/>
        </authorList>
    </citation>
    <scope>NUCLEOTIDE SEQUENCE [LARGE SCALE GENOMIC DNA]</scope>
    <source>
        <plasmid evidence="4">RCS105_pI</plasmid>
    </source>
</reference>
<evidence type="ECO:0000313" key="5">
    <source>
        <dbReference type="EMBL" id="EMJ5256941.1"/>
    </source>
</evidence>
<organism evidence="2">
    <name type="scientific">Escherichia coli</name>
    <dbReference type="NCBI Taxonomy" id="562"/>
    <lineage>
        <taxon>Bacteria</taxon>
        <taxon>Pseudomonadati</taxon>
        <taxon>Pseudomonadota</taxon>
        <taxon>Gammaproteobacteria</taxon>
        <taxon>Enterobacterales</taxon>
        <taxon>Enterobacteriaceae</taxon>
        <taxon>Escherichia</taxon>
    </lineage>
</organism>
<evidence type="ECO:0000313" key="4">
    <source>
        <dbReference type="EMBL" id="CRH08586.1"/>
    </source>
</evidence>
<dbReference type="Proteomes" id="UP000359125">
    <property type="component" value="Unassembled WGS sequence"/>
</dbReference>
<evidence type="ECO:0000259" key="1">
    <source>
        <dbReference type="Pfam" id="PF12146"/>
    </source>
</evidence>
<dbReference type="GO" id="GO:0052689">
    <property type="term" value="F:carboxylic ester hydrolase activity"/>
    <property type="evidence" value="ECO:0007669"/>
    <property type="project" value="TreeGrafter"/>
</dbReference>
<keyword evidence="4" id="KW-0378">Hydrolase</keyword>
<dbReference type="EMBL" id="WTQQ01000027">
    <property type="protein sequence ID" value="MWR87526.1"/>
    <property type="molecule type" value="Genomic_DNA"/>
</dbReference>
<evidence type="ECO:0000313" key="7">
    <source>
        <dbReference type="EMBL" id="MWR87526.1"/>
    </source>
</evidence>
<evidence type="ECO:0000313" key="11">
    <source>
        <dbReference type="Proteomes" id="UP000462410"/>
    </source>
</evidence>
<dbReference type="Proteomes" id="UP000436482">
    <property type="component" value="Unassembled WGS sequence"/>
</dbReference>
<dbReference type="RefSeq" id="WP_000734115.1">
    <property type="nucleotide sequence ID" value="NZ_AP022106.1"/>
</dbReference>
<name>A0A0E3ZMH1_ECOLX</name>
<dbReference type="SUPFAM" id="SSF53474">
    <property type="entry name" value="alpha/beta-Hydrolases"/>
    <property type="match status" value="1"/>
</dbReference>
<reference evidence="10 11" key="7">
    <citation type="submission" date="2019-12" db="EMBL/GenBank/DDBJ databases">
        <title>Enteriobacteria Tanzani isolates_8377-8380.</title>
        <authorList>
            <person name="Subbiah M."/>
            <person name="Call D."/>
        </authorList>
    </citation>
    <scope>NUCLEOTIDE SEQUENCE [LARGE SCALE GENOMIC DNA]</scope>
    <source>
        <strain evidence="8 11">8378wH8</strain>
        <strain evidence="7 10">8379wE6</strain>
    </source>
</reference>